<evidence type="ECO:0000256" key="10">
    <source>
        <dbReference type="ARBA" id="ARBA00022723"/>
    </source>
</evidence>
<evidence type="ECO:0000256" key="6">
    <source>
        <dbReference type="ARBA" id="ARBA00007131"/>
    </source>
</evidence>
<comment type="cofactor">
    <cofactor evidence="1">
        <name>Ca(2+)</name>
        <dbReference type="ChEBI" id="CHEBI:29108"/>
    </cofactor>
</comment>
<comment type="cofactor">
    <cofactor evidence="4">
        <name>Mg(2+)</name>
        <dbReference type="ChEBI" id="CHEBI:18420"/>
    </cofactor>
</comment>
<gene>
    <name evidence="15" type="ORF">ECRASSUSDP1_LOCUS3441</name>
</gene>
<feature type="domain" description="Transketolase-like pyrimidine-binding" evidence="14">
    <location>
        <begin position="315"/>
        <end position="478"/>
    </location>
</feature>
<evidence type="ECO:0000313" key="15">
    <source>
        <dbReference type="EMBL" id="CAI2362122.1"/>
    </source>
</evidence>
<keyword evidence="13" id="KW-0786">Thiamine pyrophosphate</keyword>
<dbReference type="SMART" id="SM00861">
    <property type="entry name" value="Transket_pyr"/>
    <property type="match status" value="1"/>
</dbReference>
<evidence type="ECO:0000256" key="3">
    <source>
        <dbReference type="ARBA" id="ARBA00001941"/>
    </source>
</evidence>
<protein>
    <recommendedName>
        <fullName evidence="8">transketolase</fullName>
        <ecNumber evidence="8">2.2.1.1</ecNumber>
    </recommendedName>
</protein>
<dbReference type="NCBIfam" id="NF004559">
    <property type="entry name" value="PRK05899.2-5"/>
    <property type="match status" value="1"/>
</dbReference>
<dbReference type="SUPFAM" id="SSF52922">
    <property type="entry name" value="TK C-terminal domain-like"/>
    <property type="match status" value="1"/>
</dbReference>
<accession>A0AAD1U7M2</accession>
<keyword evidence="9" id="KW-0808">Transferase</keyword>
<dbReference type="PROSITE" id="PS00802">
    <property type="entry name" value="TRANSKETOLASE_2"/>
    <property type="match status" value="1"/>
</dbReference>
<dbReference type="InterPro" id="IPR020826">
    <property type="entry name" value="Transketolase_BS"/>
</dbReference>
<keyword evidence="16" id="KW-1185">Reference proteome</keyword>
<evidence type="ECO:0000256" key="9">
    <source>
        <dbReference type="ARBA" id="ARBA00022679"/>
    </source>
</evidence>
<evidence type="ECO:0000313" key="16">
    <source>
        <dbReference type="Proteomes" id="UP001295684"/>
    </source>
</evidence>
<dbReference type="Gene3D" id="3.40.50.970">
    <property type="match status" value="2"/>
</dbReference>
<dbReference type="EMBL" id="CAMPGE010003294">
    <property type="protein sequence ID" value="CAI2362122.1"/>
    <property type="molecule type" value="Genomic_DNA"/>
</dbReference>
<dbReference type="Pfam" id="PF02779">
    <property type="entry name" value="Transket_pyr"/>
    <property type="match status" value="1"/>
</dbReference>
<dbReference type="InterPro" id="IPR051424">
    <property type="entry name" value="Transketolase-like"/>
</dbReference>
<comment type="cofactor">
    <cofactor evidence="3">
        <name>Co(2+)</name>
        <dbReference type="ChEBI" id="CHEBI:48828"/>
    </cofactor>
</comment>
<evidence type="ECO:0000256" key="1">
    <source>
        <dbReference type="ARBA" id="ARBA00001913"/>
    </source>
</evidence>
<evidence type="ECO:0000256" key="8">
    <source>
        <dbReference type="ARBA" id="ARBA00013152"/>
    </source>
</evidence>
<keyword evidence="11" id="KW-0106">Calcium</keyword>
<proteinExistence type="inferred from homology"/>
<dbReference type="InterPro" id="IPR033248">
    <property type="entry name" value="Transketolase_C"/>
</dbReference>
<evidence type="ECO:0000256" key="12">
    <source>
        <dbReference type="ARBA" id="ARBA00022842"/>
    </source>
</evidence>
<dbReference type="EC" id="2.2.1.1" evidence="8"/>
<dbReference type="Pfam" id="PF00456">
    <property type="entry name" value="Transketolase_N"/>
    <property type="match status" value="1"/>
</dbReference>
<keyword evidence="10" id="KW-0479">Metal-binding</keyword>
<comment type="cofactor">
    <cofactor evidence="5">
        <name>thiamine diphosphate</name>
        <dbReference type="ChEBI" id="CHEBI:58937"/>
    </cofactor>
</comment>
<dbReference type="Pfam" id="PF02780">
    <property type="entry name" value="Transketolase_C"/>
    <property type="match status" value="1"/>
</dbReference>
<evidence type="ECO:0000256" key="2">
    <source>
        <dbReference type="ARBA" id="ARBA00001936"/>
    </source>
</evidence>
<reference evidence="15" key="1">
    <citation type="submission" date="2023-07" db="EMBL/GenBank/DDBJ databases">
        <authorList>
            <consortium name="AG Swart"/>
            <person name="Singh M."/>
            <person name="Singh A."/>
            <person name="Seah K."/>
            <person name="Emmerich C."/>
        </authorList>
    </citation>
    <scope>NUCLEOTIDE SEQUENCE</scope>
    <source>
        <strain evidence="15">DP1</strain>
    </source>
</reference>
<dbReference type="GO" id="GO:0030976">
    <property type="term" value="F:thiamine pyrophosphate binding"/>
    <property type="evidence" value="ECO:0007669"/>
    <property type="project" value="TreeGrafter"/>
</dbReference>
<dbReference type="InterPro" id="IPR029061">
    <property type="entry name" value="THDP-binding"/>
</dbReference>
<comment type="similarity">
    <text evidence="6">Belongs to the transketolase family.</text>
</comment>
<dbReference type="PANTHER" id="PTHR43195">
    <property type="entry name" value="TRANSKETOLASE"/>
    <property type="match status" value="1"/>
</dbReference>
<dbReference type="SUPFAM" id="SSF52518">
    <property type="entry name" value="Thiamin diphosphate-binding fold (THDP-binding)"/>
    <property type="match status" value="2"/>
</dbReference>
<dbReference type="Proteomes" id="UP001295684">
    <property type="component" value="Unassembled WGS sequence"/>
</dbReference>
<organism evidence="15 16">
    <name type="scientific">Euplotes crassus</name>
    <dbReference type="NCBI Taxonomy" id="5936"/>
    <lineage>
        <taxon>Eukaryota</taxon>
        <taxon>Sar</taxon>
        <taxon>Alveolata</taxon>
        <taxon>Ciliophora</taxon>
        <taxon>Intramacronucleata</taxon>
        <taxon>Spirotrichea</taxon>
        <taxon>Hypotrichia</taxon>
        <taxon>Euplotida</taxon>
        <taxon>Euplotidae</taxon>
        <taxon>Moneuplotes</taxon>
    </lineage>
</organism>
<comment type="cofactor">
    <cofactor evidence="2">
        <name>Mn(2+)</name>
        <dbReference type="ChEBI" id="CHEBI:29035"/>
    </cofactor>
</comment>
<dbReference type="AlphaFoldDB" id="A0AAD1U7M2"/>
<dbReference type="InterPro" id="IPR005475">
    <property type="entry name" value="Transketolase-like_Pyr-bd"/>
</dbReference>
<evidence type="ECO:0000256" key="5">
    <source>
        <dbReference type="ARBA" id="ARBA00001964"/>
    </source>
</evidence>
<evidence type="ECO:0000256" key="4">
    <source>
        <dbReference type="ARBA" id="ARBA00001946"/>
    </source>
</evidence>
<dbReference type="GO" id="GO:0004802">
    <property type="term" value="F:transketolase activity"/>
    <property type="evidence" value="ECO:0007669"/>
    <property type="project" value="UniProtKB-EC"/>
</dbReference>
<dbReference type="GO" id="GO:0046872">
    <property type="term" value="F:metal ion binding"/>
    <property type="evidence" value="ECO:0007669"/>
    <property type="project" value="UniProtKB-KW"/>
</dbReference>
<dbReference type="Gene3D" id="3.40.50.920">
    <property type="match status" value="1"/>
</dbReference>
<comment type="caution">
    <text evidence="15">The sequence shown here is derived from an EMBL/GenBank/DDBJ whole genome shotgun (WGS) entry which is preliminary data.</text>
</comment>
<name>A0AAD1U7M2_EUPCR</name>
<dbReference type="CDD" id="cd02012">
    <property type="entry name" value="TPP_TK"/>
    <property type="match status" value="1"/>
</dbReference>
<dbReference type="GO" id="GO:0005737">
    <property type="term" value="C:cytoplasm"/>
    <property type="evidence" value="ECO:0007669"/>
    <property type="project" value="UniProtKB-ARBA"/>
</dbReference>
<sequence>METTASDFEVKVQDIAHLMRIDSINMTNASGSGHPTSCSSMAELLSTIFFHPNGMKFNPEHPRGFENDKFVLSKGHAAPILYSAWSHAGHIPKDELLNLRKIDNDLEGHPTPRLDFIDVATGSLGQGLNAAVGMAYSMKYFEKVSNKVFCLLGDGEMAEGSNWEAMNFASYHELDNLIAIVDVNRLGQSDETSLGHSVEVYEQRFSAFGFHTFLIDGHNVAEIVEALEQMKQVQKPIAILAKTIKGKYFLDKADQQPWHGKPLKEESNPIVESIEKMIHDKDAKLTPSVPESDAMEPEHVELTVPECKYNVGDMVATRKAFGECLKLLGDQSNLVVGVDADVKNSTMLQYLKDSHPDQFIDCFIAEQNLVGVSVGAGVRGRIPFCSTFATFFTRAFDHIRMGAISQCNVKFVGSHCGVSIGADGPSQMGLEDIAMFRTVPNCIVFYPSEAVSTFHAATLAANHKGMVFIRTGRPDAKTFYKSDEEFKIGQSKVAISNDYDKITVVGAGITFTSATEAAEKLKEEGTNIRVVDLFCVKPIDKETLVKCAQETNNTILVVEDHYPEGGIFEAVCSAVASEGVKVHNLAINDVPRSGKPTELLAKYKIDCDAVVEKVKELIA</sequence>
<evidence type="ECO:0000256" key="7">
    <source>
        <dbReference type="ARBA" id="ARBA00011738"/>
    </source>
</evidence>
<comment type="subunit">
    <text evidence="7">Homodimer.</text>
</comment>
<keyword evidence="12" id="KW-0460">Magnesium</keyword>
<evidence type="ECO:0000259" key="14">
    <source>
        <dbReference type="SMART" id="SM00861"/>
    </source>
</evidence>
<dbReference type="CDD" id="cd07033">
    <property type="entry name" value="TPP_PYR_DXS_TK_like"/>
    <property type="match status" value="1"/>
</dbReference>
<dbReference type="InterPro" id="IPR009014">
    <property type="entry name" value="Transketo_C/PFOR_II"/>
</dbReference>
<evidence type="ECO:0000256" key="13">
    <source>
        <dbReference type="ARBA" id="ARBA00023052"/>
    </source>
</evidence>
<dbReference type="FunFam" id="3.40.50.970:FF:000129">
    <property type="entry name" value="Transketolase"/>
    <property type="match status" value="1"/>
</dbReference>
<evidence type="ECO:0000256" key="11">
    <source>
        <dbReference type="ARBA" id="ARBA00022837"/>
    </source>
</evidence>
<dbReference type="InterPro" id="IPR005474">
    <property type="entry name" value="Transketolase_N"/>
</dbReference>
<dbReference type="PANTHER" id="PTHR43195:SF1">
    <property type="entry name" value="FI06132P-RELATED"/>
    <property type="match status" value="1"/>
</dbReference>